<proteinExistence type="predicted"/>
<keyword evidence="2" id="KW-0230">DNA invertase</keyword>
<dbReference type="CDD" id="cd03768">
    <property type="entry name" value="SR_ResInv"/>
    <property type="match status" value="1"/>
</dbReference>
<dbReference type="Pfam" id="PF00239">
    <property type="entry name" value="Resolvase"/>
    <property type="match status" value="1"/>
</dbReference>
<dbReference type="GO" id="GO:0003677">
    <property type="term" value="F:DNA binding"/>
    <property type="evidence" value="ECO:0007669"/>
    <property type="project" value="UniProtKB-KW"/>
</dbReference>
<organism evidence="8">
    <name type="scientific">Siphoviridae sp. ctTIi48</name>
    <dbReference type="NCBI Taxonomy" id="2827875"/>
    <lineage>
        <taxon>Viruses</taxon>
        <taxon>Duplodnaviria</taxon>
        <taxon>Heunggongvirae</taxon>
        <taxon>Uroviricota</taxon>
        <taxon>Caudoviricetes</taxon>
    </lineage>
</organism>
<dbReference type="SMART" id="SM00857">
    <property type="entry name" value="Resolvase"/>
    <property type="match status" value="1"/>
</dbReference>
<evidence type="ECO:0000256" key="4">
    <source>
        <dbReference type="ARBA" id="ARBA00023172"/>
    </source>
</evidence>
<dbReference type="PANTHER" id="PTHR30461">
    <property type="entry name" value="DNA-INVERTASE FROM LAMBDOID PROPHAGE"/>
    <property type="match status" value="1"/>
</dbReference>
<dbReference type="PANTHER" id="PTHR30461:SF26">
    <property type="entry name" value="RESOLVASE HOMOLOG YNEB"/>
    <property type="match status" value="1"/>
</dbReference>
<keyword evidence="4" id="KW-0233">DNA recombination</keyword>
<feature type="domain" description="Resolvase/invertase-type recombinase catalytic" evidence="7">
    <location>
        <begin position="1"/>
        <end position="134"/>
    </location>
</feature>
<keyword evidence="1" id="KW-0229">DNA integration</keyword>
<dbReference type="PROSITE" id="PS00397">
    <property type="entry name" value="RECOMBINASES_1"/>
    <property type="match status" value="1"/>
</dbReference>
<accession>A0A8S5TLE1</accession>
<evidence type="ECO:0000256" key="6">
    <source>
        <dbReference type="PROSITE-ProRule" id="PRU10137"/>
    </source>
</evidence>
<evidence type="ECO:0000256" key="3">
    <source>
        <dbReference type="ARBA" id="ARBA00023125"/>
    </source>
</evidence>
<dbReference type="Gene3D" id="3.40.50.1390">
    <property type="entry name" value="Resolvase, N-terminal catalytic domain"/>
    <property type="match status" value="1"/>
</dbReference>
<evidence type="ECO:0000256" key="5">
    <source>
        <dbReference type="PIRSR" id="PIRSR606118-50"/>
    </source>
</evidence>
<sequence length="185" mass="21085">MKIGYVRVSTAQQHTDRQDLLMERLGVEKIFVDKESGAKRERPALKAMESYVREGDVLIVESISRLARSTRDFLSIVDCLKAKDVELVVQKENIDTSTPQGKFMLTVFAALSELEREQTLERAREGIAAAKLKGTKFGRPKKTYDEEEYQRLYAQYCDGEIKGAEFAECLGVGRTSLYRIINEHK</sequence>
<reference evidence="8" key="1">
    <citation type="journal article" date="2021" name="Proc. Natl. Acad. Sci. U.S.A.">
        <title>A Catalog of Tens of Thousands of Viruses from Human Metagenomes Reveals Hidden Associations with Chronic Diseases.</title>
        <authorList>
            <person name="Tisza M.J."/>
            <person name="Buck C.B."/>
        </authorList>
    </citation>
    <scope>NUCLEOTIDE SEQUENCE</scope>
    <source>
        <strain evidence="8">CtTIi48</strain>
    </source>
</reference>
<dbReference type="InterPro" id="IPR006119">
    <property type="entry name" value="Resolv_N"/>
</dbReference>
<evidence type="ECO:0000256" key="2">
    <source>
        <dbReference type="ARBA" id="ARBA00023100"/>
    </source>
</evidence>
<dbReference type="GO" id="GO:0000150">
    <property type="term" value="F:DNA strand exchange activity"/>
    <property type="evidence" value="ECO:0007669"/>
    <property type="project" value="UniProtKB-KW"/>
</dbReference>
<dbReference type="GO" id="GO:0015074">
    <property type="term" value="P:DNA integration"/>
    <property type="evidence" value="ECO:0007669"/>
    <property type="project" value="UniProtKB-KW"/>
</dbReference>
<dbReference type="EMBL" id="BK032851">
    <property type="protein sequence ID" value="DAF64109.1"/>
    <property type="molecule type" value="Genomic_DNA"/>
</dbReference>
<evidence type="ECO:0000256" key="1">
    <source>
        <dbReference type="ARBA" id="ARBA00022908"/>
    </source>
</evidence>
<dbReference type="InterPro" id="IPR006118">
    <property type="entry name" value="Recombinase_CS"/>
</dbReference>
<dbReference type="SUPFAM" id="SSF53041">
    <property type="entry name" value="Resolvase-like"/>
    <property type="match status" value="1"/>
</dbReference>
<keyword evidence="3" id="KW-0238">DNA-binding</keyword>
<evidence type="ECO:0000259" key="7">
    <source>
        <dbReference type="PROSITE" id="PS51736"/>
    </source>
</evidence>
<feature type="active site" description="O-(5'-phospho-DNA)-serine intermediate" evidence="5 6">
    <location>
        <position position="9"/>
    </location>
</feature>
<dbReference type="InterPro" id="IPR050639">
    <property type="entry name" value="SSR_resolvase"/>
</dbReference>
<evidence type="ECO:0000313" key="8">
    <source>
        <dbReference type="EMBL" id="DAF64109.1"/>
    </source>
</evidence>
<name>A0A8S5TLE1_9CAUD</name>
<dbReference type="PROSITE" id="PS51736">
    <property type="entry name" value="RECOMBINASES_3"/>
    <property type="match status" value="1"/>
</dbReference>
<dbReference type="InterPro" id="IPR036162">
    <property type="entry name" value="Resolvase-like_N_sf"/>
</dbReference>
<protein>
    <submittedName>
        <fullName evidence="8">Gamma delta Resolvase, site specific recombination</fullName>
    </submittedName>
</protein>